<dbReference type="EMBL" id="CP126221">
    <property type="protein sequence ID" value="WIA22445.1"/>
    <property type="molecule type" value="Genomic_DNA"/>
</dbReference>
<accession>A0ABY8UMV3</accession>
<evidence type="ECO:0000313" key="2">
    <source>
        <dbReference type="Proteomes" id="UP001244341"/>
    </source>
</evidence>
<proteinExistence type="predicted"/>
<reference evidence="1 2" key="1">
    <citation type="submission" date="2023-05" db="EMBL/GenBank/DDBJ databases">
        <title>A 100% complete, gapless, phased diploid assembly of the Scenedesmus obliquus UTEX 3031 genome.</title>
        <authorList>
            <person name="Biondi T.C."/>
            <person name="Hanschen E.R."/>
            <person name="Kwon T."/>
            <person name="Eng W."/>
            <person name="Kruse C.P.S."/>
            <person name="Koehler S.I."/>
            <person name="Kunde Y."/>
            <person name="Gleasner C.D."/>
            <person name="You Mak K.T."/>
            <person name="Polle J."/>
            <person name="Hovde B.T."/>
            <person name="Starkenburg S.R."/>
        </authorList>
    </citation>
    <scope>NUCLEOTIDE SEQUENCE [LARGE SCALE GENOMIC DNA]</scope>
    <source>
        <strain evidence="1 2">DOE0152z</strain>
    </source>
</reference>
<dbReference type="Proteomes" id="UP001244341">
    <property type="component" value="Chromosome 14b"/>
</dbReference>
<protein>
    <submittedName>
        <fullName evidence="1">Uncharacterized protein</fullName>
    </submittedName>
</protein>
<gene>
    <name evidence="1" type="ORF">OEZ85_004743</name>
</gene>
<keyword evidence="2" id="KW-1185">Reference proteome</keyword>
<organism evidence="1 2">
    <name type="scientific">Tetradesmus obliquus</name>
    <name type="common">Green alga</name>
    <name type="synonym">Acutodesmus obliquus</name>
    <dbReference type="NCBI Taxonomy" id="3088"/>
    <lineage>
        <taxon>Eukaryota</taxon>
        <taxon>Viridiplantae</taxon>
        <taxon>Chlorophyta</taxon>
        <taxon>core chlorophytes</taxon>
        <taxon>Chlorophyceae</taxon>
        <taxon>CS clade</taxon>
        <taxon>Sphaeropleales</taxon>
        <taxon>Scenedesmaceae</taxon>
        <taxon>Tetradesmus</taxon>
    </lineage>
</organism>
<name>A0ABY8UMV3_TETOB</name>
<evidence type="ECO:0000313" key="1">
    <source>
        <dbReference type="EMBL" id="WIA22445.1"/>
    </source>
</evidence>
<sequence>MTAYARKWPTAPIGSVNAWGWQPREQDDLCQGTLVKQGYSCGQVSICRPSAKSCRGNSSAAPWQYSCTCQQGQRLSADGYQCMGPPFGSSVVFVEDKSYDRLFRAVNPKYRDGTVWLFKGSRLAIALVVNVLATQEPEVAELIASGLTPTDVLAPIGLVINNMQKVLVMFDRLIGMAPGALLEAWELQHGSSLDGRTPYEVSMSDTEDVYQVSWWGAAGFMTRAPPLLDMFRAALRNESLLSRATLRSMPLNYLFPHISSTLDYAAAPSGWWSGHGYCVLDAAMTIMISSRLPQLKLSGHPRNFTLAQLLDYWEASALATLQQKNYSWDATWGQGTSLDNETAPVRLLASGVFVHLWRRFGQRRYTFLQRFFHSLYELADRMPVYWIDLDRFRSGYFIAASVAAPEQDLLPFFEQTLKWDIGPAARQYLASEYNLPRRKQQLRQQAAADSQQSVP</sequence>